<proteinExistence type="predicted"/>
<comment type="cofactor">
    <cofactor evidence="1">
        <name>Co(2+)</name>
        <dbReference type="ChEBI" id="CHEBI:48828"/>
    </cofactor>
</comment>
<dbReference type="PANTHER" id="PTHR46471:SF4">
    <property type="entry name" value="CHITIN DEACETYLASE"/>
    <property type="match status" value="1"/>
</dbReference>
<gene>
    <name evidence="10" type="ORF">AAP_01532</name>
</gene>
<dbReference type="GO" id="GO:0016810">
    <property type="term" value="F:hydrolase activity, acting on carbon-nitrogen (but not peptide) bonds"/>
    <property type="evidence" value="ECO:0007669"/>
    <property type="project" value="InterPro"/>
</dbReference>
<evidence type="ECO:0000313" key="11">
    <source>
        <dbReference type="Proteomes" id="UP000242877"/>
    </source>
</evidence>
<evidence type="ECO:0000313" key="10">
    <source>
        <dbReference type="EMBL" id="KZZ95044.1"/>
    </source>
</evidence>
<dbReference type="CDD" id="cd10951">
    <property type="entry name" value="CE4_ClCDA_like"/>
    <property type="match status" value="1"/>
</dbReference>
<evidence type="ECO:0000259" key="9">
    <source>
        <dbReference type="PROSITE" id="PS51677"/>
    </source>
</evidence>
<evidence type="ECO:0000256" key="2">
    <source>
        <dbReference type="ARBA" id="ARBA00022723"/>
    </source>
</evidence>
<comment type="caution">
    <text evidence="10">The sequence shown here is derived from an EMBL/GenBank/DDBJ whole genome shotgun (WGS) entry which is preliminary data.</text>
</comment>
<reference evidence="10 11" key="1">
    <citation type="journal article" date="2016" name="Genome Biol. Evol.">
        <title>Divergent and convergent evolution of fungal pathogenicity.</title>
        <authorList>
            <person name="Shang Y."/>
            <person name="Xiao G."/>
            <person name="Zheng P."/>
            <person name="Cen K."/>
            <person name="Zhan S."/>
            <person name="Wang C."/>
        </authorList>
    </citation>
    <scope>NUCLEOTIDE SEQUENCE [LARGE SCALE GENOMIC DNA]</scope>
    <source>
        <strain evidence="10 11">ARSEF 7405</strain>
    </source>
</reference>
<dbReference type="SUPFAM" id="SSF88713">
    <property type="entry name" value="Glycoside hydrolase/deacetylase"/>
    <property type="match status" value="1"/>
</dbReference>
<dbReference type="PROSITE" id="PS51677">
    <property type="entry name" value="NODB"/>
    <property type="match status" value="1"/>
</dbReference>
<feature type="region of interest" description="Disordered" evidence="7">
    <location>
        <begin position="380"/>
        <end position="679"/>
    </location>
</feature>
<dbReference type="GO" id="GO:0005975">
    <property type="term" value="P:carbohydrate metabolic process"/>
    <property type="evidence" value="ECO:0007669"/>
    <property type="project" value="InterPro"/>
</dbReference>
<organism evidence="10 11">
    <name type="scientific">Ascosphaera apis ARSEF 7405</name>
    <dbReference type="NCBI Taxonomy" id="392613"/>
    <lineage>
        <taxon>Eukaryota</taxon>
        <taxon>Fungi</taxon>
        <taxon>Dikarya</taxon>
        <taxon>Ascomycota</taxon>
        <taxon>Pezizomycotina</taxon>
        <taxon>Eurotiomycetes</taxon>
        <taxon>Eurotiomycetidae</taxon>
        <taxon>Onygenales</taxon>
        <taxon>Ascosphaeraceae</taxon>
        <taxon>Ascosphaera</taxon>
    </lineage>
</organism>
<name>A0A168BAR7_9EURO</name>
<feature type="signal peptide" evidence="8">
    <location>
        <begin position="1"/>
        <end position="20"/>
    </location>
</feature>
<evidence type="ECO:0000256" key="8">
    <source>
        <dbReference type="SAM" id="SignalP"/>
    </source>
</evidence>
<dbReference type="Proteomes" id="UP000242877">
    <property type="component" value="Unassembled WGS sequence"/>
</dbReference>
<evidence type="ECO:0000256" key="7">
    <source>
        <dbReference type="SAM" id="MobiDB-lite"/>
    </source>
</evidence>
<evidence type="ECO:0000256" key="5">
    <source>
        <dbReference type="ARBA" id="ARBA00023277"/>
    </source>
</evidence>
<dbReference type="Gene3D" id="3.20.20.370">
    <property type="entry name" value="Glycoside hydrolase/deacetylase"/>
    <property type="match status" value="1"/>
</dbReference>
<protein>
    <submittedName>
        <fullName evidence="10">Polysaccharide deacetylase</fullName>
    </submittedName>
</protein>
<evidence type="ECO:0000256" key="6">
    <source>
        <dbReference type="ARBA" id="ARBA00023285"/>
    </source>
</evidence>
<dbReference type="PANTHER" id="PTHR46471">
    <property type="entry name" value="CHITIN DEACETYLASE"/>
    <property type="match status" value="1"/>
</dbReference>
<sequence>MRLPCIVLPPILALTTLAYGLAISRDDPEDMLLRYGGAQIPLQMAPEPEFQVQTLMTDDLVVEEEGSDMTSDEDIDLFGRTRCGPRHGSCPSGLCCSAEGRCLDSVEACAAPDCQLSYSDACDATRLIPAGIDTSFIPRPHLGDVPYGGAGIFGCKVPKTVALTYDDGPNVFTEGLLDLLDAYQAKATFFISGANSAKGMIDDPLNPWAKIIHRIYEAGHQIASHTWTHQNLDKISPEQRRNQIVYNEMALNNILGFFPTYMRPPYSDCSVGSGCQDDMDIFGYHIVYFDVDTDDYEQDSPTKIKKSKKIFNNALHKAIQNEEPLLVIGHDVHEQTVVSLTPYMLDKLYAAGYRAVTLGECLGDPVENWYRSGALPRKVPVPSPIAPEHPTNSSGEPLKKPEDDEGKPAPIPGDEDKKSPSADKDKMPEDKPKPPTDDSKKIAPELPAVPIPGKNHEKDEAPKTPGPNPDDKTPVPPKESPPGDKTDDKGKTGDGPIEKTPEPIKTPDDSVKKPVQEPQMPMPKAPAGNDTDSKALNPDKVPARPNTPDQVDEPPKNGSPVVAPVKETDPVVSPIPIPPGLPDKGRSSPQQPIVEPPPNDNGGNEQSEDKPAPAPVPVPPPQVDIKIPEHPKMPAEEPAAAPTTKAMKKGKKNKKPRSDKRDVSLQNSTTLPLPNWNHNPVTFIAEGSTSGASSMSPRWLASLRPVFGL</sequence>
<feature type="compositionally biased region" description="Basic and acidic residues" evidence="7">
    <location>
        <begin position="481"/>
        <end position="515"/>
    </location>
</feature>
<keyword evidence="6" id="KW-0170">Cobalt</keyword>
<keyword evidence="5" id="KW-0119">Carbohydrate metabolism</keyword>
<dbReference type="Pfam" id="PF01522">
    <property type="entry name" value="Polysacc_deac_1"/>
    <property type="match status" value="1"/>
</dbReference>
<feature type="compositionally biased region" description="Basic and acidic residues" evidence="7">
    <location>
        <begin position="414"/>
        <end position="443"/>
    </location>
</feature>
<feature type="compositionally biased region" description="Pro residues" evidence="7">
    <location>
        <begin position="612"/>
        <end position="622"/>
    </location>
</feature>
<dbReference type="InterPro" id="IPR011330">
    <property type="entry name" value="Glyco_hydro/deAcase_b/a-brl"/>
</dbReference>
<dbReference type="VEuPathDB" id="FungiDB:AAP_01532"/>
<dbReference type="EMBL" id="AZGZ01000005">
    <property type="protein sequence ID" value="KZZ95044.1"/>
    <property type="molecule type" value="Genomic_DNA"/>
</dbReference>
<feature type="compositionally biased region" description="Basic and acidic residues" evidence="7">
    <location>
        <begin position="626"/>
        <end position="635"/>
    </location>
</feature>
<dbReference type="GO" id="GO:0046872">
    <property type="term" value="F:metal ion binding"/>
    <property type="evidence" value="ECO:0007669"/>
    <property type="project" value="UniProtKB-KW"/>
</dbReference>
<feature type="compositionally biased region" description="Pro residues" evidence="7">
    <location>
        <begin position="464"/>
        <end position="480"/>
    </location>
</feature>
<keyword evidence="2" id="KW-0479">Metal-binding</keyword>
<keyword evidence="11" id="KW-1185">Reference proteome</keyword>
<accession>A0A168BAR7</accession>
<feature type="compositionally biased region" description="Low complexity" evidence="7">
    <location>
        <begin position="636"/>
        <end position="645"/>
    </location>
</feature>
<keyword evidence="3 8" id="KW-0732">Signal</keyword>
<feature type="compositionally biased region" description="Polar residues" evidence="7">
    <location>
        <begin position="664"/>
        <end position="679"/>
    </location>
</feature>
<feature type="domain" description="NodB homology" evidence="9">
    <location>
        <begin position="159"/>
        <end position="356"/>
    </location>
</feature>
<dbReference type="OrthoDB" id="407355at2759"/>
<dbReference type="InterPro" id="IPR002509">
    <property type="entry name" value="NODB_dom"/>
</dbReference>
<feature type="compositionally biased region" description="Basic residues" evidence="7">
    <location>
        <begin position="646"/>
        <end position="658"/>
    </location>
</feature>
<keyword evidence="4" id="KW-0378">Hydrolase</keyword>
<evidence type="ECO:0000256" key="1">
    <source>
        <dbReference type="ARBA" id="ARBA00001941"/>
    </source>
</evidence>
<evidence type="ECO:0000256" key="4">
    <source>
        <dbReference type="ARBA" id="ARBA00022801"/>
    </source>
</evidence>
<feature type="chain" id="PRO_5007895605" evidence="8">
    <location>
        <begin position="21"/>
        <end position="709"/>
    </location>
</feature>
<evidence type="ECO:0000256" key="3">
    <source>
        <dbReference type="ARBA" id="ARBA00022729"/>
    </source>
</evidence>
<dbReference type="AlphaFoldDB" id="A0A168BAR7"/>